<dbReference type="AlphaFoldDB" id="A0A0C4EGR5"/>
<dbReference type="VEuPathDB" id="FungiDB:MAPG_12058"/>
<dbReference type="EnsemblFungi" id="MAPG_12058T0">
    <property type="protein sequence ID" value="MAPG_12058T0"/>
    <property type="gene ID" value="MAPG_12058"/>
</dbReference>
<dbReference type="Proteomes" id="UP000011715">
    <property type="component" value="Unassembled WGS sequence"/>
</dbReference>
<proteinExistence type="predicted"/>
<organism evidence="2 3">
    <name type="scientific">Magnaporthiopsis poae (strain ATCC 64411 / 73-15)</name>
    <name type="common">Kentucky bluegrass fungus</name>
    <name type="synonym">Magnaporthe poae</name>
    <dbReference type="NCBI Taxonomy" id="644358"/>
    <lineage>
        <taxon>Eukaryota</taxon>
        <taxon>Fungi</taxon>
        <taxon>Dikarya</taxon>
        <taxon>Ascomycota</taxon>
        <taxon>Pezizomycotina</taxon>
        <taxon>Sordariomycetes</taxon>
        <taxon>Sordariomycetidae</taxon>
        <taxon>Magnaporthales</taxon>
        <taxon>Magnaporthaceae</taxon>
        <taxon>Magnaporthiopsis</taxon>
    </lineage>
</organism>
<gene>
    <name evidence="1" type="ORF">MAPG_12058</name>
</gene>
<keyword evidence="3" id="KW-1185">Reference proteome</keyword>
<dbReference type="EMBL" id="GL877106">
    <property type="protein sequence ID" value="KLU93121.1"/>
    <property type="molecule type" value="Genomic_DNA"/>
</dbReference>
<reference evidence="1" key="1">
    <citation type="submission" date="2010-05" db="EMBL/GenBank/DDBJ databases">
        <title>The Genome Sequence of Magnaporthe poae strain ATCC 64411.</title>
        <authorList>
            <consortium name="The Broad Institute Genome Sequencing Platform"/>
            <consortium name="Broad Institute Genome Sequencing Center for Infectious Disease"/>
            <person name="Ma L.-J."/>
            <person name="Dead R."/>
            <person name="Young S."/>
            <person name="Zeng Q."/>
            <person name="Koehrsen M."/>
            <person name="Alvarado L."/>
            <person name="Berlin A."/>
            <person name="Chapman S.B."/>
            <person name="Chen Z."/>
            <person name="Freedman E."/>
            <person name="Gellesch M."/>
            <person name="Goldberg J."/>
            <person name="Griggs A."/>
            <person name="Gujja S."/>
            <person name="Heilman E.R."/>
            <person name="Heiman D."/>
            <person name="Hepburn T."/>
            <person name="Howarth C."/>
            <person name="Jen D."/>
            <person name="Larson L."/>
            <person name="Mehta T."/>
            <person name="Neiman D."/>
            <person name="Pearson M."/>
            <person name="Roberts A."/>
            <person name="Saif S."/>
            <person name="Shea T."/>
            <person name="Shenoy N."/>
            <person name="Sisk P."/>
            <person name="Stolte C."/>
            <person name="Sykes S."/>
            <person name="Walk T."/>
            <person name="White J."/>
            <person name="Yandava C."/>
            <person name="Haas B."/>
            <person name="Nusbaum C."/>
            <person name="Birren B."/>
        </authorList>
    </citation>
    <scope>NUCLEOTIDE SEQUENCE</scope>
    <source>
        <strain evidence="1">ATCC 64411</strain>
    </source>
</reference>
<protein>
    <submittedName>
        <fullName evidence="1 2">Uncharacterized protein</fullName>
    </submittedName>
</protein>
<reference evidence="3" key="2">
    <citation type="submission" date="2010-05" db="EMBL/GenBank/DDBJ databases">
        <title>The genome sequence of Magnaporthe poae strain ATCC 64411.</title>
        <authorList>
            <person name="Ma L.-J."/>
            <person name="Dead R."/>
            <person name="Young S."/>
            <person name="Zeng Q."/>
            <person name="Koehrsen M."/>
            <person name="Alvarado L."/>
            <person name="Berlin A."/>
            <person name="Chapman S.B."/>
            <person name="Chen Z."/>
            <person name="Freedman E."/>
            <person name="Gellesch M."/>
            <person name="Goldberg J."/>
            <person name="Griggs A."/>
            <person name="Gujja S."/>
            <person name="Heilman E.R."/>
            <person name="Heiman D."/>
            <person name="Hepburn T."/>
            <person name="Howarth C."/>
            <person name="Jen D."/>
            <person name="Larson L."/>
            <person name="Mehta T."/>
            <person name="Neiman D."/>
            <person name="Pearson M."/>
            <person name="Roberts A."/>
            <person name="Saif S."/>
            <person name="Shea T."/>
            <person name="Shenoy N."/>
            <person name="Sisk P."/>
            <person name="Stolte C."/>
            <person name="Sykes S."/>
            <person name="Walk T."/>
            <person name="White J."/>
            <person name="Yandava C."/>
            <person name="Haas B."/>
            <person name="Nusbaum C."/>
            <person name="Birren B."/>
        </authorList>
    </citation>
    <scope>NUCLEOTIDE SEQUENCE [LARGE SCALE GENOMIC DNA]</scope>
    <source>
        <strain evidence="3">ATCC 64411 / 73-15</strain>
    </source>
</reference>
<reference evidence="2" key="5">
    <citation type="submission" date="2015-06" db="UniProtKB">
        <authorList>
            <consortium name="EnsemblFungi"/>
        </authorList>
    </citation>
    <scope>IDENTIFICATION</scope>
    <source>
        <strain evidence="2">ATCC 64411</strain>
    </source>
</reference>
<reference evidence="2" key="4">
    <citation type="journal article" date="2015" name="G3 (Bethesda)">
        <title>Genome sequences of three phytopathogenic species of the Magnaporthaceae family of fungi.</title>
        <authorList>
            <person name="Okagaki L.H."/>
            <person name="Nunes C.C."/>
            <person name="Sailsbery J."/>
            <person name="Clay B."/>
            <person name="Brown D."/>
            <person name="John T."/>
            <person name="Oh Y."/>
            <person name="Young N."/>
            <person name="Fitzgerald M."/>
            <person name="Haas B.J."/>
            <person name="Zeng Q."/>
            <person name="Young S."/>
            <person name="Adiconis X."/>
            <person name="Fan L."/>
            <person name="Levin J.Z."/>
            <person name="Mitchell T.K."/>
            <person name="Okubara P.A."/>
            <person name="Farman M.L."/>
            <person name="Kohn L.M."/>
            <person name="Birren B."/>
            <person name="Ma L.-J."/>
            <person name="Dean R.A."/>
        </authorList>
    </citation>
    <scope>NUCLEOTIDE SEQUENCE</scope>
    <source>
        <strain evidence="2">ATCC 64411 / 73-15</strain>
    </source>
</reference>
<accession>A0A0C4EGR5</accession>
<evidence type="ECO:0000313" key="1">
    <source>
        <dbReference type="EMBL" id="KLU93121.1"/>
    </source>
</evidence>
<dbReference type="EMBL" id="ADBL01003042">
    <property type="status" value="NOT_ANNOTATED_CDS"/>
    <property type="molecule type" value="Genomic_DNA"/>
</dbReference>
<name>A0A0C4EGR5_MAGP6</name>
<reference evidence="1" key="3">
    <citation type="submission" date="2011-03" db="EMBL/GenBank/DDBJ databases">
        <title>Annotation of Magnaporthe poae ATCC 64411.</title>
        <authorList>
            <person name="Ma L.-J."/>
            <person name="Dead R."/>
            <person name="Young S.K."/>
            <person name="Zeng Q."/>
            <person name="Gargeya S."/>
            <person name="Fitzgerald M."/>
            <person name="Haas B."/>
            <person name="Abouelleil A."/>
            <person name="Alvarado L."/>
            <person name="Arachchi H.M."/>
            <person name="Berlin A."/>
            <person name="Brown A."/>
            <person name="Chapman S.B."/>
            <person name="Chen Z."/>
            <person name="Dunbar C."/>
            <person name="Freedman E."/>
            <person name="Gearin G."/>
            <person name="Gellesch M."/>
            <person name="Goldberg J."/>
            <person name="Griggs A."/>
            <person name="Gujja S."/>
            <person name="Heiman D."/>
            <person name="Howarth C."/>
            <person name="Larson L."/>
            <person name="Lui A."/>
            <person name="MacDonald P.J.P."/>
            <person name="Mehta T."/>
            <person name="Montmayeur A."/>
            <person name="Murphy C."/>
            <person name="Neiman D."/>
            <person name="Pearson M."/>
            <person name="Priest M."/>
            <person name="Roberts A."/>
            <person name="Saif S."/>
            <person name="Shea T."/>
            <person name="Shenoy N."/>
            <person name="Sisk P."/>
            <person name="Stolte C."/>
            <person name="Sykes S."/>
            <person name="Yandava C."/>
            <person name="Wortman J."/>
            <person name="Nusbaum C."/>
            <person name="Birren B."/>
        </authorList>
    </citation>
    <scope>NUCLEOTIDE SEQUENCE</scope>
    <source>
        <strain evidence="1">ATCC 64411</strain>
    </source>
</reference>
<evidence type="ECO:0000313" key="2">
    <source>
        <dbReference type="EnsemblFungi" id="MAPG_12058T0"/>
    </source>
</evidence>
<evidence type="ECO:0000313" key="3">
    <source>
        <dbReference type="Proteomes" id="UP000011715"/>
    </source>
</evidence>
<sequence>MVPCWPSLVYGSTSVTSPGPGIGFPFGRSRLQVWSRWVLHSHPCHSYGSHASRANVFLAPLAKEAQSGREEGVGLRSTLGFGWFGRAHSSRGYMRFVDAFRALCPQCSLVSLLRERSNGGKALRTPLTAPATPTAPTSTSWLIEAWASFSDLSGSTRIGVLGRVVVHALTRGARIHFFPNLDDSELARILVLACFLSLEDFSVMCGLVLHAFHKAGEIYSLLARGRMDQTASRSLHFETPRNQTIKNLVLHAHGQEITIQTNANELQTINKGGLDLSLQVSDFLKKNRKRLDYAEGVCKKQEAAMDEQAAVISNQGTMLEEHATTIKQQAAVIEKQAATIKQQAEEIEDLKATVAKLVSWA</sequence>